<dbReference type="AlphaFoldDB" id="A0A9J7J1K7"/>
<reference evidence="2" key="1">
    <citation type="submission" date="2025-08" db="UniProtKB">
        <authorList>
            <consortium name="RefSeq"/>
        </authorList>
    </citation>
    <scope>IDENTIFICATION</scope>
    <source>
        <strain evidence="2">Ishihara</strain>
        <tissue evidence="2">Whole body</tissue>
    </source>
</reference>
<dbReference type="KEGG" id="sliu:111361087"/>
<dbReference type="GeneID" id="111361087"/>
<keyword evidence="1" id="KW-1185">Reference proteome</keyword>
<evidence type="ECO:0000313" key="1">
    <source>
        <dbReference type="Proteomes" id="UP000301870"/>
    </source>
</evidence>
<dbReference type="Proteomes" id="UP000301870">
    <property type="component" value="Chromosome Z"/>
</dbReference>
<proteinExistence type="predicted"/>
<name>A0A9J7J1K7_SPOLT</name>
<organism evidence="1 2">
    <name type="scientific">Spodoptera litura</name>
    <name type="common">Asian cotton leafworm</name>
    <dbReference type="NCBI Taxonomy" id="69820"/>
    <lineage>
        <taxon>Eukaryota</taxon>
        <taxon>Metazoa</taxon>
        <taxon>Ecdysozoa</taxon>
        <taxon>Arthropoda</taxon>
        <taxon>Hexapoda</taxon>
        <taxon>Insecta</taxon>
        <taxon>Pterygota</taxon>
        <taxon>Neoptera</taxon>
        <taxon>Endopterygota</taxon>
        <taxon>Lepidoptera</taxon>
        <taxon>Glossata</taxon>
        <taxon>Ditrysia</taxon>
        <taxon>Noctuoidea</taxon>
        <taxon>Noctuidae</taxon>
        <taxon>Amphipyrinae</taxon>
        <taxon>Spodoptera</taxon>
    </lineage>
</organism>
<dbReference type="RefSeq" id="XP_022833189.1">
    <property type="nucleotide sequence ID" value="XM_022977421.1"/>
</dbReference>
<sequence>MERSTDDSSDPVLFAKSESSLSLSSNSEENIKVISYLDSNYQITSSKHYLYCYVPDRYSSTQAKQSAYISDDSSGEELVIRNRSVSVESDASHYTDLEDSHGTIHGHRYIVYRLSQQNQTEMYSTEIERLRNKEPVIVIDNLNGKHDIQTMVNQILAKNEFSKVSSLYVVVPTSDEDVSKPVKAPPRSTICVQLSEHHNWNENDEIDETELVSPHTRGLKISTKGKKFCLEGLRETLSSLNEEETTSKVKRPNFLKRFHRHSKKEKMETPESTEEKESIVNRVKTTKNKLCQITTPEEMFRRFPRSMSTDTAVIDQAYCDYTNDKLNESSNVVSELITPLLVNQGLKCDTHRSRPMMMSVTQQASIVSMSRGCSVAPCQLSTIGRERRNAVQLDECPIRANCPEEDTDKPPDIPDNCRCCPEKLKQMLQQALEQKAQNLRSTGCGGVPEDTGGNTDFGKIFYSLAIRTRKLDAKRFVHMGWTSTINR</sequence>
<dbReference type="OrthoDB" id="7290760at2759"/>
<gene>
    <name evidence="2" type="primary">LOC111361087</name>
</gene>
<evidence type="ECO:0000313" key="2">
    <source>
        <dbReference type="RefSeq" id="XP_022833189.1"/>
    </source>
</evidence>
<protein>
    <submittedName>
        <fullName evidence="2">Uncharacterized protein LOC111361087</fullName>
    </submittedName>
</protein>
<accession>A0A9J7J1K7</accession>